<reference evidence="2 3" key="1">
    <citation type="submission" date="2019-02" db="EMBL/GenBank/DDBJ databases">
        <title>Deep-cultivation of Planctomycetes and their phenomic and genomic characterization uncovers novel biology.</title>
        <authorList>
            <person name="Wiegand S."/>
            <person name="Jogler M."/>
            <person name="Boedeker C."/>
            <person name="Pinto D."/>
            <person name="Vollmers J."/>
            <person name="Rivas-Marin E."/>
            <person name="Kohn T."/>
            <person name="Peeters S.H."/>
            <person name="Heuer A."/>
            <person name="Rast P."/>
            <person name="Oberbeckmann S."/>
            <person name="Bunk B."/>
            <person name="Jeske O."/>
            <person name="Meyerdierks A."/>
            <person name="Storesund J.E."/>
            <person name="Kallscheuer N."/>
            <person name="Luecker S."/>
            <person name="Lage O.M."/>
            <person name="Pohl T."/>
            <person name="Merkel B.J."/>
            <person name="Hornburger P."/>
            <person name="Mueller R.-W."/>
            <person name="Bruemmer F."/>
            <person name="Labrenz M."/>
            <person name="Spormann A.M."/>
            <person name="Op den Camp H."/>
            <person name="Overmann J."/>
            <person name="Amann R."/>
            <person name="Jetten M.S.M."/>
            <person name="Mascher T."/>
            <person name="Medema M.H."/>
            <person name="Devos D.P."/>
            <person name="Kaster A.-K."/>
            <person name="Ovreas L."/>
            <person name="Rohde M."/>
            <person name="Galperin M.Y."/>
            <person name="Jogler C."/>
        </authorList>
    </citation>
    <scope>NUCLEOTIDE SEQUENCE [LARGE SCALE GENOMIC DNA]</scope>
    <source>
        <strain evidence="2 3">K22_7</strain>
    </source>
</reference>
<gene>
    <name evidence="2" type="ORF">K227x_17230</name>
</gene>
<organism evidence="2 3">
    <name type="scientific">Rubripirellula lacrimiformis</name>
    <dbReference type="NCBI Taxonomy" id="1930273"/>
    <lineage>
        <taxon>Bacteria</taxon>
        <taxon>Pseudomonadati</taxon>
        <taxon>Planctomycetota</taxon>
        <taxon>Planctomycetia</taxon>
        <taxon>Pirellulales</taxon>
        <taxon>Pirellulaceae</taxon>
        <taxon>Rubripirellula</taxon>
    </lineage>
</organism>
<feature type="region of interest" description="Disordered" evidence="1">
    <location>
        <begin position="1"/>
        <end position="20"/>
    </location>
</feature>
<proteinExistence type="predicted"/>
<dbReference type="KEGG" id="rlc:K227x_17230"/>
<dbReference type="EMBL" id="CP036525">
    <property type="protein sequence ID" value="QDT03341.1"/>
    <property type="molecule type" value="Genomic_DNA"/>
</dbReference>
<accession>A0A517N884</accession>
<name>A0A517N884_9BACT</name>
<evidence type="ECO:0000313" key="3">
    <source>
        <dbReference type="Proteomes" id="UP000318538"/>
    </source>
</evidence>
<dbReference type="Proteomes" id="UP000318538">
    <property type="component" value="Chromosome"/>
</dbReference>
<sequence>MRGGQGNREPGTAYEECSRPAHESVTTAFALAVCRHTPTPPPITR</sequence>
<dbReference type="AlphaFoldDB" id="A0A517N884"/>
<keyword evidence="3" id="KW-1185">Reference proteome</keyword>
<protein>
    <submittedName>
        <fullName evidence="2">Uncharacterized protein</fullName>
    </submittedName>
</protein>
<evidence type="ECO:0000313" key="2">
    <source>
        <dbReference type="EMBL" id="QDT03341.1"/>
    </source>
</evidence>
<evidence type="ECO:0000256" key="1">
    <source>
        <dbReference type="SAM" id="MobiDB-lite"/>
    </source>
</evidence>